<accession>A0A0E9Q171</accession>
<evidence type="ECO:0000313" key="1">
    <source>
        <dbReference type="EMBL" id="JAH09858.1"/>
    </source>
</evidence>
<reference evidence="1" key="2">
    <citation type="journal article" date="2015" name="Fish Shellfish Immunol.">
        <title>Early steps in the European eel (Anguilla anguilla)-Vibrio vulnificus interaction in the gills: Role of the RtxA13 toxin.</title>
        <authorList>
            <person name="Callol A."/>
            <person name="Pajuelo D."/>
            <person name="Ebbesson L."/>
            <person name="Teles M."/>
            <person name="MacKenzie S."/>
            <person name="Amaro C."/>
        </authorList>
    </citation>
    <scope>NUCLEOTIDE SEQUENCE</scope>
</reference>
<protein>
    <submittedName>
        <fullName evidence="1">Uncharacterized protein</fullName>
    </submittedName>
</protein>
<dbReference type="EMBL" id="GBXM01098719">
    <property type="protein sequence ID" value="JAH09858.1"/>
    <property type="molecule type" value="Transcribed_RNA"/>
</dbReference>
<organism evidence="1">
    <name type="scientific">Anguilla anguilla</name>
    <name type="common">European freshwater eel</name>
    <name type="synonym">Muraena anguilla</name>
    <dbReference type="NCBI Taxonomy" id="7936"/>
    <lineage>
        <taxon>Eukaryota</taxon>
        <taxon>Metazoa</taxon>
        <taxon>Chordata</taxon>
        <taxon>Craniata</taxon>
        <taxon>Vertebrata</taxon>
        <taxon>Euteleostomi</taxon>
        <taxon>Actinopterygii</taxon>
        <taxon>Neopterygii</taxon>
        <taxon>Teleostei</taxon>
        <taxon>Anguilliformes</taxon>
        <taxon>Anguillidae</taxon>
        <taxon>Anguilla</taxon>
    </lineage>
</organism>
<sequence>MKNVCAGSSVWCKYVENLRTKYIFYSNPYACTTTKYLPVCDDVARKNPLVSVYLGSRLCKVLFLGGMKDCYFALLWRRWFGMNKPELTHLCCCVKTCQVLI</sequence>
<name>A0A0E9Q171_ANGAN</name>
<proteinExistence type="predicted"/>
<reference evidence="1" key="1">
    <citation type="submission" date="2014-11" db="EMBL/GenBank/DDBJ databases">
        <authorList>
            <person name="Amaro Gonzalez C."/>
        </authorList>
    </citation>
    <scope>NUCLEOTIDE SEQUENCE</scope>
</reference>
<dbReference type="AlphaFoldDB" id="A0A0E9Q171"/>